<evidence type="ECO:0000256" key="6">
    <source>
        <dbReference type="ARBA" id="ARBA00022833"/>
    </source>
</evidence>
<dbReference type="InterPro" id="IPR036390">
    <property type="entry name" value="WH_DNA-bd_sf"/>
</dbReference>
<evidence type="ECO:0008006" key="11">
    <source>
        <dbReference type="Google" id="ProtNLM"/>
    </source>
</evidence>
<dbReference type="InterPro" id="IPR002481">
    <property type="entry name" value="FUR"/>
</dbReference>
<keyword evidence="6" id="KW-0862">Zinc</keyword>
<comment type="similarity">
    <text evidence="2">Belongs to the Fur family.</text>
</comment>
<proteinExistence type="inferred from homology"/>
<keyword evidence="7" id="KW-0805">Transcription regulation</keyword>
<dbReference type="AlphaFoldDB" id="A0A381VDR7"/>
<evidence type="ECO:0000256" key="1">
    <source>
        <dbReference type="ARBA" id="ARBA00004496"/>
    </source>
</evidence>
<keyword evidence="3" id="KW-0963">Cytoplasm</keyword>
<dbReference type="InterPro" id="IPR036388">
    <property type="entry name" value="WH-like_DNA-bd_sf"/>
</dbReference>
<dbReference type="EMBL" id="UINC01008428">
    <property type="protein sequence ID" value="SVA37938.1"/>
    <property type="molecule type" value="Genomic_DNA"/>
</dbReference>
<dbReference type="SUPFAM" id="SSF46785">
    <property type="entry name" value="Winged helix' DNA-binding domain"/>
    <property type="match status" value="1"/>
</dbReference>
<protein>
    <recommendedName>
        <fullName evidence="11">Ferric uptake regulation protein</fullName>
    </recommendedName>
</protein>
<dbReference type="PANTHER" id="PTHR33202">
    <property type="entry name" value="ZINC UPTAKE REGULATION PROTEIN"/>
    <property type="match status" value="1"/>
</dbReference>
<organism evidence="10">
    <name type="scientific">marine metagenome</name>
    <dbReference type="NCBI Taxonomy" id="408172"/>
    <lineage>
        <taxon>unclassified sequences</taxon>
        <taxon>metagenomes</taxon>
        <taxon>ecological metagenomes</taxon>
    </lineage>
</organism>
<keyword evidence="8" id="KW-0238">DNA-binding</keyword>
<evidence type="ECO:0000256" key="9">
    <source>
        <dbReference type="ARBA" id="ARBA00023163"/>
    </source>
</evidence>
<dbReference type="PANTHER" id="PTHR33202:SF7">
    <property type="entry name" value="FERRIC UPTAKE REGULATION PROTEIN"/>
    <property type="match status" value="1"/>
</dbReference>
<dbReference type="CDD" id="cd07153">
    <property type="entry name" value="Fur_like"/>
    <property type="match status" value="1"/>
</dbReference>
<dbReference type="GO" id="GO:1900376">
    <property type="term" value="P:regulation of secondary metabolite biosynthetic process"/>
    <property type="evidence" value="ECO:0007669"/>
    <property type="project" value="TreeGrafter"/>
</dbReference>
<dbReference type="GO" id="GO:0045892">
    <property type="term" value="P:negative regulation of DNA-templated transcription"/>
    <property type="evidence" value="ECO:0007669"/>
    <property type="project" value="TreeGrafter"/>
</dbReference>
<evidence type="ECO:0000256" key="5">
    <source>
        <dbReference type="ARBA" id="ARBA00022723"/>
    </source>
</evidence>
<keyword evidence="4" id="KW-0678">Repressor</keyword>
<dbReference type="GO" id="GO:0003700">
    <property type="term" value="F:DNA-binding transcription factor activity"/>
    <property type="evidence" value="ECO:0007669"/>
    <property type="project" value="InterPro"/>
</dbReference>
<evidence type="ECO:0000256" key="4">
    <source>
        <dbReference type="ARBA" id="ARBA00022491"/>
    </source>
</evidence>
<dbReference type="FunFam" id="1.10.10.10:FF:000007">
    <property type="entry name" value="Ferric uptake regulation protein"/>
    <property type="match status" value="1"/>
</dbReference>
<accession>A0A381VDR7</accession>
<gene>
    <name evidence="10" type="ORF">METZ01_LOCUS90792</name>
</gene>
<evidence type="ECO:0000256" key="3">
    <source>
        <dbReference type="ARBA" id="ARBA00022490"/>
    </source>
</evidence>
<keyword evidence="9" id="KW-0804">Transcription</keyword>
<dbReference type="Gene3D" id="1.10.10.10">
    <property type="entry name" value="Winged helix-like DNA-binding domain superfamily/Winged helix DNA-binding domain"/>
    <property type="match status" value="1"/>
</dbReference>
<comment type="subcellular location">
    <subcellularLocation>
        <location evidence="1">Cytoplasm</location>
    </subcellularLocation>
</comment>
<reference evidence="10" key="1">
    <citation type="submission" date="2018-05" db="EMBL/GenBank/DDBJ databases">
        <authorList>
            <person name="Lanie J.A."/>
            <person name="Ng W.-L."/>
            <person name="Kazmierczak K.M."/>
            <person name="Andrzejewski T.M."/>
            <person name="Davidsen T.M."/>
            <person name="Wayne K.J."/>
            <person name="Tettelin H."/>
            <person name="Glass J.I."/>
            <person name="Rusch D."/>
            <person name="Podicherti R."/>
            <person name="Tsui H.-C.T."/>
            <person name="Winkler M.E."/>
        </authorList>
    </citation>
    <scope>NUCLEOTIDE SEQUENCE</scope>
</reference>
<dbReference type="GO" id="GO:0005737">
    <property type="term" value="C:cytoplasm"/>
    <property type="evidence" value="ECO:0007669"/>
    <property type="project" value="UniProtKB-SubCell"/>
</dbReference>
<evidence type="ECO:0000256" key="2">
    <source>
        <dbReference type="ARBA" id="ARBA00007957"/>
    </source>
</evidence>
<evidence type="ECO:0000313" key="10">
    <source>
        <dbReference type="EMBL" id="SVA37938.1"/>
    </source>
</evidence>
<evidence type="ECO:0000256" key="8">
    <source>
        <dbReference type="ARBA" id="ARBA00023125"/>
    </source>
</evidence>
<feature type="non-terminal residue" evidence="10">
    <location>
        <position position="1"/>
    </location>
</feature>
<sequence>VDLKAIVEARLRDNGVKPTPQRMEIGMLLLASPTHMSADQILSDLREHGSRISKATVYNTLKLFSRHGLAREVAVNPSHLVYDSTTEPHHHFYNIDTGELTDIGRSKIELRHLPKLPPETEAQEVEVIVRLRNKR</sequence>
<name>A0A381VDR7_9ZZZZ</name>
<evidence type="ECO:0000256" key="7">
    <source>
        <dbReference type="ARBA" id="ARBA00023015"/>
    </source>
</evidence>
<keyword evidence="5" id="KW-0479">Metal-binding</keyword>
<dbReference type="GO" id="GO:0008270">
    <property type="term" value="F:zinc ion binding"/>
    <property type="evidence" value="ECO:0007669"/>
    <property type="project" value="TreeGrafter"/>
</dbReference>
<dbReference type="Pfam" id="PF01475">
    <property type="entry name" value="FUR"/>
    <property type="match status" value="1"/>
</dbReference>
<dbReference type="GO" id="GO:0000976">
    <property type="term" value="F:transcription cis-regulatory region binding"/>
    <property type="evidence" value="ECO:0007669"/>
    <property type="project" value="TreeGrafter"/>
</dbReference>